<dbReference type="InterPro" id="IPR020018">
    <property type="entry name" value="Motility-assoc_lipoprot_GldH"/>
</dbReference>
<sequence>MITKCLSPILYFLGMLFLLSGCNGDRLYESFEDFPNQSWLVSDTVSFSLDSLPPAVSKMLSVGIRYNDSYEYHNLYLRYLLRDSLNNVMLDSLVNLQLFDSKSGQPLGSGFGNRRTLYDTLPANQLATPARVEFIQYMRKDTLTGIESVGLKISEIRD</sequence>
<dbReference type="PROSITE" id="PS51257">
    <property type="entry name" value="PROKAR_LIPOPROTEIN"/>
    <property type="match status" value="1"/>
</dbReference>
<organism evidence="1 2">
    <name type="scientific">Cyclobacterium plantarum</name>
    <dbReference type="NCBI Taxonomy" id="2716263"/>
    <lineage>
        <taxon>Bacteria</taxon>
        <taxon>Pseudomonadati</taxon>
        <taxon>Bacteroidota</taxon>
        <taxon>Cytophagia</taxon>
        <taxon>Cytophagales</taxon>
        <taxon>Cyclobacteriaceae</taxon>
        <taxon>Cyclobacterium</taxon>
    </lineage>
</organism>
<dbReference type="Proteomes" id="UP000649799">
    <property type="component" value="Unassembled WGS sequence"/>
</dbReference>
<protein>
    <submittedName>
        <fullName evidence="1">Gliding motility lipoprotein GldH</fullName>
    </submittedName>
</protein>
<gene>
    <name evidence="1" type="ORF">G9Q97_23530</name>
</gene>
<dbReference type="RefSeq" id="WP_166151530.1">
    <property type="nucleotide sequence ID" value="NZ_JAANYN010000017.1"/>
</dbReference>
<evidence type="ECO:0000313" key="2">
    <source>
        <dbReference type="Proteomes" id="UP000649799"/>
    </source>
</evidence>
<comment type="caution">
    <text evidence="1">The sequence shown here is derived from an EMBL/GenBank/DDBJ whole genome shotgun (WGS) entry which is preliminary data.</text>
</comment>
<reference evidence="1 2" key="1">
    <citation type="submission" date="2020-03" db="EMBL/GenBank/DDBJ databases">
        <title>Cyclobacterium plantarum sp. nov., a marine bacterium isolated from a coastal-marine wetland.</title>
        <authorList>
            <person name="Sanchez-Porro C."/>
            <person name="Ventosa A."/>
            <person name="Amoozegar M."/>
        </authorList>
    </citation>
    <scope>NUCLEOTIDE SEQUENCE [LARGE SCALE GENOMIC DNA]</scope>
    <source>
        <strain evidence="1 2">GBPx2</strain>
    </source>
</reference>
<keyword evidence="1" id="KW-0449">Lipoprotein</keyword>
<dbReference type="NCBIfam" id="TIGR03511">
    <property type="entry name" value="GldH_lipo"/>
    <property type="match status" value="1"/>
</dbReference>
<keyword evidence="2" id="KW-1185">Reference proteome</keyword>
<dbReference type="EMBL" id="JAANYN010000017">
    <property type="protein sequence ID" value="NHE59787.1"/>
    <property type="molecule type" value="Genomic_DNA"/>
</dbReference>
<evidence type="ECO:0000313" key="1">
    <source>
        <dbReference type="EMBL" id="NHE59787.1"/>
    </source>
</evidence>
<dbReference type="Pfam" id="PF14109">
    <property type="entry name" value="GldH_lipo"/>
    <property type="match status" value="1"/>
</dbReference>
<proteinExistence type="predicted"/>
<name>A0ABX0HDM1_9BACT</name>
<accession>A0ABX0HDM1</accession>